<feature type="coiled-coil region" evidence="1">
    <location>
        <begin position="22"/>
        <end position="49"/>
    </location>
</feature>
<evidence type="ECO:0008006" key="4">
    <source>
        <dbReference type="Google" id="ProtNLM"/>
    </source>
</evidence>
<dbReference type="EMBL" id="BDGJ01000065">
    <property type="protein sequence ID" value="GAW92266.1"/>
    <property type="molecule type" value="Genomic_DNA"/>
</dbReference>
<organism evidence="2 3">
    <name type="scientific">Calderihabitans maritimus</name>
    <dbReference type="NCBI Taxonomy" id="1246530"/>
    <lineage>
        <taxon>Bacteria</taxon>
        <taxon>Bacillati</taxon>
        <taxon>Bacillota</taxon>
        <taxon>Clostridia</taxon>
        <taxon>Neomoorellales</taxon>
        <taxon>Calderihabitantaceae</taxon>
        <taxon>Calderihabitans</taxon>
    </lineage>
</organism>
<dbReference type="InterPro" id="IPR036069">
    <property type="entry name" value="DUF34/NIF3_sf"/>
</dbReference>
<sequence>MLLKEIYQLAIKLGMEADPRGKEEVEGLLAKAKEKFEKLQEEDKKEFDQEKLSNPYSDTRILYGEDNREVKTILAGIDISIGEVLVAERLREKGQNVDLLLGHHPEGKALAALHDVMHLQEDVLAGLGIPINVAEGIMGPRIEEVKRGLMPVNHNRAVDIARLFDIPFMCVHTPSDNLVTRYLNRFFEEKKPETVGDVIKLLKTIPEYAYAMTINAGPQIIVGSKERRAGKIFVDMTGGTSGSEDAYSKLAQAGVGTIVGMHMGEKHRKEAEKNHINVVIAGHLASDSLGMNLFLDELEKQGINIITCSGLYRVKRIES</sequence>
<dbReference type="SUPFAM" id="SSF102705">
    <property type="entry name" value="NIF3 (NGG1p interacting factor 3)-like"/>
    <property type="match status" value="1"/>
</dbReference>
<evidence type="ECO:0000313" key="3">
    <source>
        <dbReference type="Proteomes" id="UP000197032"/>
    </source>
</evidence>
<accession>A0A1Z5HRW6</accession>
<name>A0A1Z5HRW6_9FIRM</name>
<dbReference type="RefSeq" id="WP_088553659.1">
    <property type="nucleotide sequence ID" value="NZ_BDGJ01000065.1"/>
</dbReference>
<gene>
    <name evidence="2" type="ORF">KKC1_14220</name>
</gene>
<proteinExistence type="predicted"/>
<dbReference type="AlphaFoldDB" id="A0A1Z5HRW6"/>
<comment type="caution">
    <text evidence="2">The sequence shown here is derived from an EMBL/GenBank/DDBJ whole genome shotgun (WGS) entry which is preliminary data.</text>
</comment>
<dbReference type="Proteomes" id="UP000197032">
    <property type="component" value="Unassembled WGS sequence"/>
</dbReference>
<evidence type="ECO:0000313" key="2">
    <source>
        <dbReference type="EMBL" id="GAW92266.1"/>
    </source>
</evidence>
<dbReference type="OrthoDB" id="9798371at2"/>
<keyword evidence="3" id="KW-1185">Reference proteome</keyword>
<reference evidence="3" key="1">
    <citation type="journal article" date="2017" name="Appl. Environ. Microbiol.">
        <title>Genomic analysis of Calderihabitans maritimus KKC1, a thermophilic hydrogenogenic carboxydotrophic bacterium isolated from marine sediment.</title>
        <authorList>
            <person name="Omae K."/>
            <person name="Yoneda Y."/>
            <person name="Fukuyama Y."/>
            <person name="Yoshida T."/>
            <person name="Sako Y."/>
        </authorList>
    </citation>
    <scope>NUCLEOTIDE SEQUENCE [LARGE SCALE GENOMIC DNA]</scope>
    <source>
        <strain evidence="3">KKC1</strain>
    </source>
</reference>
<evidence type="ECO:0000256" key="1">
    <source>
        <dbReference type="SAM" id="Coils"/>
    </source>
</evidence>
<protein>
    <recommendedName>
        <fullName evidence="4">NGG1p interacting factor NIF3</fullName>
    </recommendedName>
</protein>
<keyword evidence="1" id="KW-0175">Coiled coil</keyword>